<evidence type="ECO:0000256" key="1">
    <source>
        <dbReference type="ARBA" id="ARBA00005585"/>
    </source>
</evidence>
<feature type="transmembrane region" description="Helical" evidence="2">
    <location>
        <begin position="332"/>
        <end position="351"/>
    </location>
</feature>
<evidence type="ECO:0000256" key="2">
    <source>
        <dbReference type="SAM" id="Phobius"/>
    </source>
</evidence>
<feature type="domain" description="SSD" evidence="3">
    <location>
        <begin position="303"/>
        <end position="463"/>
    </location>
</feature>
<feature type="transmembrane region" description="Helical" evidence="2">
    <location>
        <begin position="771"/>
        <end position="791"/>
    </location>
</feature>
<feature type="transmembrane region" description="Helical" evidence="2">
    <location>
        <begin position="61"/>
        <end position="87"/>
    </location>
</feature>
<evidence type="ECO:0000313" key="4">
    <source>
        <dbReference type="EMBL" id="CAD5111947.1"/>
    </source>
</evidence>
<feature type="transmembrane region" description="Helical" evidence="2">
    <location>
        <begin position="835"/>
        <end position="859"/>
    </location>
</feature>
<keyword evidence="2" id="KW-1133">Transmembrane helix</keyword>
<dbReference type="Proteomes" id="UP000549394">
    <property type="component" value="Unassembled WGS sequence"/>
</dbReference>
<evidence type="ECO:0000259" key="3">
    <source>
        <dbReference type="PROSITE" id="PS50156"/>
    </source>
</evidence>
<feature type="transmembrane region" description="Helical" evidence="2">
    <location>
        <begin position="363"/>
        <end position="383"/>
    </location>
</feature>
<reference evidence="4 5" key="1">
    <citation type="submission" date="2020-08" db="EMBL/GenBank/DDBJ databases">
        <authorList>
            <person name="Hejnol A."/>
        </authorList>
    </citation>
    <scope>NUCLEOTIDE SEQUENCE [LARGE SCALE GENOMIC DNA]</scope>
</reference>
<dbReference type="SUPFAM" id="SSF82866">
    <property type="entry name" value="Multidrug efflux transporter AcrB transmembrane domain"/>
    <property type="match status" value="2"/>
</dbReference>
<dbReference type="PANTHER" id="PTHR10796:SF130">
    <property type="entry name" value="PATCHED DOMAIN-CONTAINING PROTEIN 3-LIKE PROTEIN"/>
    <property type="match status" value="1"/>
</dbReference>
<feature type="transmembrane region" description="Helical" evidence="2">
    <location>
        <begin position="529"/>
        <end position="553"/>
    </location>
</feature>
<dbReference type="Gene3D" id="1.20.1640.10">
    <property type="entry name" value="Multidrug efflux transporter AcrB transmembrane domain"/>
    <property type="match status" value="2"/>
</dbReference>
<organism evidence="4 5">
    <name type="scientific">Dimorphilus gyrociliatus</name>
    <dbReference type="NCBI Taxonomy" id="2664684"/>
    <lineage>
        <taxon>Eukaryota</taxon>
        <taxon>Metazoa</taxon>
        <taxon>Spiralia</taxon>
        <taxon>Lophotrochozoa</taxon>
        <taxon>Annelida</taxon>
        <taxon>Polychaeta</taxon>
        <taxon>Polychaeta incertae sedis</taxon>
        <taxon>Dinophilidae</taxon>
        <taxon>Dimorphilus</taxon>
    </lineage>
</organism>
<sequence>MTSYGQYNRQDYSYNDKYFKGQNNNTMEKENENNECSRKTNPLVYISTRISGFLETFFYRFGIYIGTYPLFFILFSIVLSVICIGGLTKFREEVENIWVPSDSIAVKNKAQARSWFPSGSRDRIQFNIFESDNVLKPSVLLEIYDFEERVKSISGTERGNFDWNSVCKRVNGNCAITSLNELWEFNRTVIAELTNENILEIINKKVLISPYQKREIKLSRILGGIIRNKTTGEITSATAAKTSYTLNFTETDVQNGRKIDENALAWEEKFIDLSKDYSSKNLTLFYYSMRTFLDEGSGTILKDLGILAGGYILLIAFVIFVLGKRNCVQHRVWLSVVGIITIGLSILWSFGLCSYGDWYFTGLHNVLPFLFLGIGVDDIFIIVQALDNLKGDQLRLPLHEKIGLALKHAGVSITITSLTDVLAFAVGSSTILPALRSFCVFAAVGILGLFIFQLIFFTPFMALDEARRSGMPICRSLWNSQAEVTHLKRENVHRKNACIPMHIHSHWRPMDCSNKNFIHAFFENYYSRFITFLPAQLNIVIMAVGCLAVMAYGTTSLKQDFDPRWFFPSDSYATEYIKADERHFGGSSQQPAALYVGDINFHTHLTSLEGICDKVSNHYWVKEGTLDCWARSFRSFLNSSSDAAIKAKLDNENLPKTESDFIFLIANFIKDQPENSFNLVFNGDNLTATKIPYQNTWLDTSSKRIDALADLRSIAAANNIPPELSFPFAEGYTNIDTDKVIKDELLRNIGLAFLAVYLITLFLLANFTTSLFVSCCVIMTLVDLAGMMYFWDLTIDTVTTIQLIISIGLSVDYAVHIAHTFLISKGTRKERVRKTISTIGAAVFYGGFSTFLAFILLAASKSYVFKTFFKVFLGVVIFGLFHGLCLLPIVLCWIGPEPYEHKDISTNTQKPVKKIDRRLNGHSRNPSDYYYAGRLPRSTSQFKNQLEVQGYTNHI</sequence>
<dbReference type="AlphaFoldDB" id="A0A7I8V6V9"/>
<gene>
    <name evidence="4" type="ORF">DGYR_LOCUS1170</name>
</gene>
<dbReference type="PANTHER" id="PTHR10796">
    <property type="entry name" value="PATCHED-RELATED"/>
    <property type="match status" value="1"/>
</dbReference>
<keyword evidence="2" id="KW-0812">Transmembrane</keyword>
<feature type="transmembrane region" description="Helical" evidence="2">
    <location>
        <begin position="803"/>
        <end position="823"/>
    </location>
</feature>
<feature type="transmembrane region" description="Helical" evidence="2">
    <location>
        <begin position="304"/>
        <end position="323"/>
    </location>
</feature>
<dbReference type="InterPro" id="IPR051697">
    <property type="entry name" value="Patched_domain-protein"/>
</dbReference>
<dbReference type="Pfam" id="PF12349">
    <property type="entry name" value="Sterol-sensing"/>
    <property type="match status" value="1"/>
</dbReference>
<dbReference type="GO" id="GO:0016020">
    <property type="term" value="C:membrane"/>
    <property type="evidence" value="ECO:0007669"/>
    <property type="project" value="TreeGrafter"/>
</dbReference>
<dbReference type="EMBL" id="CAJFCJ010000002">
    <property type="protein sequence ID" value="CAD5111947.1"/>
    <property type="molecule type" value="Genomic_DNA"/>
</dbReference>
<feature type="transmembrane region" description="Helical" evidence="2">
    <location>
        <begin position="871"/>
        <end position="894"/>
    </location>
</feature>
<keyword evidence="5" id="KW-1185">Reference proteome</keyword>
<comment type="caution">
    <text evidence="4">The sequence shown here is derived from an EMBL/GenBank/DDBJ whole genome shotgun (WGS) entry which is preliminary data.</text>
</comment>
<dbReference type="OrthoDB" id="6510177at2759"/>
<keyword evidence="2" id="KW-0472">Membrane</keyword>
<dbReference type="InterPro" id="IPR000731">
    <property type="entry name" value="SSD"/>
</dbReference>
<comment type="similarity">
    <text evidence="1">Belongs to the patched family.</text>
</comment>
<accession>A0A7I8V6V9</accession>
<proteinExistence type="inferred from homology"/>
<feature type="transmembrane region" description="Helical" evidence="2">
    <location>
        <begin position="404"/>
        <end position="426"/>
    </location>
</feature>
<evidence type="ECO:0000313" key="5">
    <source>
        <dbReference type="Proteomes" id="UP000549394"/>
    </source>
</evidence>
<feature type="transmembrane region" description="Helical" evidence="2">
    <location>
        <begin position="438"/>
        <end position="463"/>
    </location>
</feature>
<dbReference type="InterPro" id="IPR053956">
    <property type="entry name" value="NPC1_MLD"/>
</dbReference>
<protein>
    <submittedName>
        <fullName evidence="4">DgyrCDS1210</fullName>
    </submittedName>
</protein>
<feature type="transmembrane region" description="Helical" evidence="2">
    <location>
        <begin position="745"/>
        <end position="764"/>
    </location>
</feature>
<name>A0A7I8V6V9_9ANNE</name>
<dbReference type="InterPro" id="IPR053958">
    <property type="entry name" value="HMGCR/SNAP/NPC1-like_SSD"/>
</dbReference>
<dbReference type="Pfam" id="PF22314">
    <property type="entry name" value="NPC1_MLD"/>
    <property type="match status" value="1"/>
</dbReference>
<dbReference type="PROSITE" id="PS50156">
    <property type="entry name" value="SSD"/>
    <property type="match status" value="1"/>
</dbReference>